<accession>A0A6A6D9L1</accession>
<reference evidence="6" key="1">
    <citation type="journal article" date="2020" name="Stud. Mycol.">
        <title>101 Dothideomycetes genomes: a test case for predicting lifestyles and emergence of pathogens.</title>
        <authorList>
            <person name="Haridas S."/>
            <person name="Albert R."/>
            <person name="Binder M."/>
            <person name="Bloem J."/>
            <person name="Labutti K."/>
            <person name="Salamov A."/>
            <person name="Andreopoulos B."/>
            <person name="Baker S."/>
            <person name="Barry K."/>
            <person name="Bills G."/>
            <person name="Bluhm B."/>
            <person name="Cannon C."/>
            <person name="Castanera R."/>
            <person name="Culley D."/>
            <person name="Daum C."/>
            <person name="Ezra D."/>
            <person name="Gonzalez J."/>
            <person name="Henrissat B."/>
            <person name="Kuo A."/>
            <person name="Liang C."/>
            <person name="Lipzen A."/>
            <person name="Lutzoni F."/>
            <person name="Magnuson J."/>
            <person name="Mondo S."/>
            <person name="Nolan M."/>
            <person name="Ohm R."/>
            <person name="Pangilinan J."/>
            <person name="Park H.-J."/>
            <person name="Ramirez L."/>
            <person name="Alfaro M."/>
            <person name="Sun H."/>
            <person name="Tritt A."/>
            <person name="Yoshinaga Y."/>
            <person name="Zwiers L.-H."/>
            <person name="Turgeon B."/>
            <person name="Goodwin S."/>
            <person name="Spatafora J."/>
            <person name="Crous P."/>
            <person name="Grigoriev I."/>
        </authorList>
    </citation>
    <scope>NUCLEOTIDE SEQUENCE</scope>
    <source>
        <strain evidence="6">CBS 207.26</strain>
    </source>
</reference>
<dbReference type="OrthoDB" id="3862662at2759"/>
<gene>
    <name evidence="6" type="ORF">K469DRAFT_607965</name>
</gene>
<organism evidence="6 7">
    <name type="scientific">Zopfia rhizophila CBS 207.26</name>
    <dbReference type="NCBI Taxonomy" id="1314779"/>
    <lineage>
        <taxon>Eukaryota</taxon>
        <taxon>Fungi</taxon>
        <taxon>Dikarya</taxon>
        <taxon>Ascomycota</taxon>
        <taxon>Pezizomycotina</taxon>
        <taxon>Dothideomycetes</taxon>
        <taxon>Dothideomycetes incertae sedis</taxon>
        <taxon>Zopfiaceae</taxon>
        <taxon>Zopfia</taxon>
    </lineage>
</organism>
<evidence type="ECO:0000256" key="3">
    <source>
        <dbReference type="ARBA" id="ARBA00023015"/>
    </source>
</evidence>
<evidence type="ECO:0000256" key="1">
    <source>
        <dbReference type="ARBA" id="ARBA00004123"/>
    </source>
</evidence>
<dbReference type="GO" id="GO:0000981">
    <property type="term" value="F:DNA-binding transcription factor activity, RNA polymerase II-specific"/>
    <property type="evidence" value="ECO:0007669"/>
    <property type="project" value="InterPro"/>
</dbReference>
<evidence type="ECO:0000256" key="4">
    <source>
        <dbReference type="ARBA" id="ARBA00023163"/>
    </source>
</evidence>
<evidence type="ECO:0000256" key="5">
    <source>
        <dbReference type="ARBA" id="ARBA00023242"/>
    </source>
</evidence>
<dbReference type="AlphaFoldDB" id="A0A6A6D9L1"/>
<dbReference type="GO" id="GO:0005634">
    <property type="term" value="C:nucleus"/>
    <property type="evidence" value="ECO:0007669"/>
    <property type="project" value="UniProtKB-SubCell"/>
</dbReference>
<proteinExistence type="predicted"/>
<keyword evidence="7" id="KW-1185">Reference proteome</keyword>
<evidence type="ECO:0000256" key="2">
    <source>
        <dbReference type="ARBA" id="ARBA00022723"/>
    </source>
</evidence>
<dbReference type="PANTHER" id="PTHR47338">
    <property type="entry name" value="ZN(II)2CYS6 TRANSCRIPTION FACTOR (EUROFUNG)-RELATED"/>
    <property type="match status" value="1"/>
</dbReference>
<sequence length="275" mass="31223">MASAYSLYVMLVTKELWHVHWFLQQSFDTQSATERVRWQNECKSVDEQLIAWRTKFATASMRVNAENGGSYDPNIILTHCTLDLAVISLYQQLALPPSGLEEAQGPWYHAIQRCLDACDDITNILRGMHDTNLENISPLIISCIFVASRFFLVHAKMLNVEIPRNLDLLVYSLKTCGLRWSLARRLEKVIRTATADHKLPSSMSSLPVQFYDLQYSCLDIDEALRVWAEGLEPWMHLAGLEHPALDQASILLPNVNLGNTNDSTFLPITPQILHT</sequence>
<keyword evidence="5" id="KW-0539">Nucleus</keyword>
<dbReference type="EMBL" id="ML994713">
    <property type="protein sequence ID" value="KAF2176204.1"/>
    <property type="molecule type" value="Genomic_DNA"/>
</dbReference>
<keyword evidence="3" id="KW-0805">Transcription regulation</keyword>
<evidence type="ECO:0000313" key="6">
    <source>
        <dbReference type="EMBL" id="KAF2176204.1"/>
    </source>
</evidence>
<evidence type="ECO:0000313" key="7">
    <source>
        <dbReference type="Proteomes" id="UP000800200"/>
    </source>
</evidence>
<dbReference type="InterPro" id="IPR050815">
    <property type="entry name" value="TF_fung"/>
</dbReference>
<protein>
    <submittedName>
        <fullName evidence="6">Uncharacterized protein</fullName>
    </submittedName>
</protein>
<dbReference type="PANTHER" id="PTHR47338:SF20">
    <property type="entry name" value="ZN(II)2CYS6 TRANSCRIPTION FACTOR (EUROFUNG)"/>
    <property type="match status" value="1"/>
</dbReference>
<keyword evidence="2" id="KW-0479">Metal-binding</keyword>
<dbReference type="GO" id="GO:0046872">
    <property type="term" value="F:metal ion binding"/>
    <property type="evidence" value="ECO:0007669"/>
    <property type="project" value="UniProtKB-KW"/>
</dbReference>
<keyword evidence="4" id="KW-0804">Transcription</keyword>
<name>A0A6A6D9L1_9PEZI</name>
<dbReference type="Proteomes" id="UP000800200">
    <property type="component" value="Unassembled WGS sequence"/>
</dbReference>
<comment type="subcellular location">
    <subcellularLocation>
        <location evidence="1">Nucleus</location>
    </subcellularLocation>
</comment>